<evidence type="ECO:0000313" key="2">
    <source>
        <dbReference type="Proteomes" id="UP000293142"/>
    </source>
</evidence>
<accession>A0A4Q9DZ09</accession>
<organism evidence="1 2">
    <name type="scientific">Paenibacillus thalictri</name>
    <dbReference type="NCBI Taxonomy" id="2527873"/>
    <lineage>
        <taxon>Bacteria</taxon>
        <taxon>Bacillati</taxon>
        <taxon>Bacillota</taxon>
        <taxon>Bacilli</taxon>
        <taxon>Bacillales</taxon>
        <taxon>Paenibacillaceae</taxon>
        <taxon>Paenibacillus</taxon>
    </lineage>
</organism>
<reference evidence="1 2" key="1">
    <citation type="submission" date="2019-02" db="EMBL/GenBank/DDBJ databases">
        <title>Paenibacillus sp. nov., isolated from surface-sterilized tissue of Thalictrum simplex L.</title>
        <authorList>
            <person name="Tuo L."/>
        </authorList>
    </citation>
    <scope>NUCLEOTIDE SEQUENCE [LARGE SCALE GENOMIC DNA]</scope>
    <source>
        <strain evidence="1 2">N2SHLJ1</strain>
    </source>
</reference>
<gene>
    <name evidence="1" type="ORF">EYB31_04570</name>
</gene>
<keyword evidence="2" id="KW-1185">Reference proteome</keyword>
<evidence type="ECO:0000313" key="1">
    <source>
        <dbReference type="EMBL" id="TBL81360.1"/>
    </source>
</evidence>
<dbReference type="RefSeq" id="WP_131012072.1">
    <property type="nucleotide sequence ID" value="NZ_SIRE01000003.1"/>
</dbReference>
<dbReference type="AlphaFoldDB" id="A0A4Q9DZ09"/>
<protein>
    <submittedName>
        <fullName evidence="1">Uncharacterized protein</fullName>
    </submittedName>
</protein>
<dbReference type="Proteomes" id="UP000293142">
    <property type="component" value="Unassembled WGS sequence"/>
</dbReference>
<dbReference type="EMBL" id="SIRE01000003">
    <property type="protein sequence ID" value="TBL81360.1"/>
    <property type="molecule type" value="Genomic_DNA"/>
</dbReference>
<comment type="caution">
    <text evidence="1">The sequence shown here is derived from an EMBL/GenBank/DDBJ whole genome shotgun (WGS) entry which is preliminary data.</text>
</comment>
<name>A0A4Q9DZ09_9BACL</name>
<sequence length="60" mass="6716">MVTKIRLDQLEKELSELVGGKATLEIMRQMEHSSEQELVEMREAFGNLLAATIPAETIVS</sequence>
<proteinExistence type="predicted"/>